<accession>A0A7D7WAK6</accession>
<sequence>MAHPRHELDPALLTPVRLSLLAALPEGIELDFAALRDLLEADDSAVSKGITHLQDHGYVAITKGYAGARPRTWVSSTATGRRALARHMAALRAIVGDV</sequence>
<reference evidence="2 3" key="1">
    <citation type="journal article" date="2020" name="Front. Microbiol.">
        <title>Design of Bacterial Strain-Specific qPCR Assays Using NGS Data and Publicly Available Resources and Its Application to Track Biocontrol Strains.</title>
        <authorList>
            <person name="Hernandez I."/>
            <person name="Sant C."/>
            <person name="Martinez R."/>
            <person name="Fernandez C."/>
        </authorList>
    </citation>
    <scope>NUCLEOTIDE SEQUENCE [LARGE SCALE GENOMIC DNA]</scope>
    <source>
        <strain evidence="2 3">B24</strain>
    </source>
</reference>
<evidence type="ECO:0000313" key="3">
    <source>
        <dbReference type="Proteomes" id="UP000515708"/>
    </source>
</evidence>
<dbReference type="PANTHER" id="PTHR37318">
    <property type="entry name" value="BSL7504 PROTEIN"/>
    <property type="match status" value="1"/>
</dbReference>
<dbReference type="Pfam" id="PF13601">
    <property type="entry name" value="HTH_34"/>
    <property type="match status" value="1"/>
</dbReference>
<dbReference type="SUPFAM" id="SSF46785">
    <property type="entry name" value="Winged helix' DNA-binding domain"/>
    <property type="match status" value="1"/>
</dbReference>
<organism evidence="2 3">
    <name type="scientific">Microbacterium esteraromaticum</name>
    <dbReference type="NCBI Taxonomy" id="57043"/>
    <lineage>
        <taxon>Bacteria</taxon>
        <taxon>Bacillati</taxon>
        <taxon>Actinomycetota</taxon>
        <taxon>Actinomycetes</taxon>
        <taxon>Micrococcales</taxon>
        <taxon>Microbacteriaceae</taxon>
        <taxon>Microbacterium</taxon>
    </lineage>
</organism>
<name>A0A7D7WAK6_9MICO</name>
<dbReference type="InterPro" id="IPR027395">
    <property type="entry name" value="WH_DNA-bd_dom"/>
</dbReference>
<protein>
    <submittedName>
        <fullName evidence="2">Transcriptional regulator</fullName>
    </submittedName>
</protein>
<dbReference type="InterPro" id="IPR036390">
    <property type="entry name" value="WH_DNA-bd_sf"/>
</dbReference>
<dbReference type="PANTHER" id="PTHR37318:SF1">
    <property type="entry name" value="BSL7504 PROTEIN"/>
    <property type="match status" value="1"/>
</dbReference>
<feature type="domain" description="Winged helix DNA-binding" evidence="1">
    <location>
        <begin position="16"/>
        <end position="95"/>
    </location>
</feature>
<dbReference type="AlphaFoldDB" id="A0A7D7WAK6"/>
<evidence type="ECO:0000259" key="1">
    <source>
        <dbReference type="Pfam" id="PF13601"/>
    </source>
</evidence>
<dbReference type="EMBL" id="CP043732">
    <property type="protein sequence ID" value="QMU97318.1"/>
    <property type="molecule type" value="Genomic_DNA"/>
</dbReference>
<gene>
    <name evidence="2" type="ORF">FVO59_08865</name>
</gene>
<dbReference type="InterPro" id="IPR036388">
    <property type="entry name" value="WH-like_DNA-bd_sf"/>
</dbReference>
<dbReference type="Proteomes" id="UP000515708">
    <property type="component" value="Chromosome"/>
</dbReference>
<dbReference type="Gene3D" id="1.10.10.10">
    <property type="entry name" value="Winged helix-like DNA-binding domain superfamily/Winged helix DNA-binding domain"/>
    <property type="match status" value="1"/>
</dbReference>
<evidence type="ECO:0000313" key="2">
    <source>
        <dbReference type="EMBL" id="QMU97318.1"/>
    </source>
</evidence>
<dbReference type="RefSeq" id="WP_182252311.1">
    <property type="nucleotide sequence ID" value="NZ_CP043732.1"/>
</dbReference>
<proteinExistence type="predicted"/>